<evidence type="ECO:0000313" key="2">
    <source>
        <dbReference type="EMBL" id="MBT1697881.1"/>
    </source>
</evidence>
<dbReference type="AlphaFoldDB" id="A0AAP2GJ22"/>
<organism evidence="2 3">
    <name type="scientific">Chryseosolibacter histidini</name>
    <dbReference type="NCBI Taxonomy" id="2782349"/>
    <lineage>
        <taxon>Bacteria</taxon>
        <taxon>Pseudomonadati</taxon>
        <taxon>Bacteroidota</taxon>
        <taxon>Cytophagia</taxon>
        <taxon>Cytophagales</taxon>
        <taxon>Chryseotaleaceae</taxon>
        <taxon>Chryseosolibacter</taxon>
    </lineage>
</organism>
<dbReference type="SUPFAM" id="SSF69322">
    <property type="entry name" value="Tricorn protease domain 2"/>
    <property type="match status" value="1"/>
</dbReference>
<dbReference type="EMBL" id="JAHESF010000012">
    <property type="protein sequence ID" value="MBT1697881.1"/>
    <property type="molecule type" value="Genomic_DNA"/>
</dbReference>
<dbReference type="RefSeq" id="WP_254163755.1">
    <property type="nucleotide sequence ID" value="NZ_JAHESF010000012.1"/>
</dbReference>
<gene>
    <name evidence="2" type="ORF">KK083_13395</name>
</gene>
<name>A0AAP2GJ22_9BACT</name>
<reference evidence="2 3" key="1">
    <citation type="submission" date="2021-05" db="EMBL/GenBank/DDBJ databases">
        <title>A Polyphasic approach of four new species of the genus Ohtaekwangia: Ohtaekwangia histidinii sp. nov., Ohtaekwangia cretensis sp. nov., Ohtaekwangia indiensis sp. nov., Ohtaekwangia reichenbachii sp. nov. from diverse environment.</title>
        <authorList>
            <person name="Octaviana S."/>
        </authorList>
    </citation>
    <scope>NUCLEOTIDE SEQUENCE [LARGE SCALE GENOMIC DNA]</scope>
    <source>
        <strain evidence="2 3">PWU4</strain>
    </source>
</reference>
<feature type="transmembrane region" description="Helical" evidence="1">
    <location>
        <begin position="7"/>
        <end position="23"/>
    </location>
</feature>
<keyword evidence="1" id="KW-0472">Membrane</keyword>
<keyword evidence="3" id="KW-1185">Reference proteome</keyword>
<proteinExistence type="predicted"/>
<comment type="caution">
    <text evidence="2">The sequence shown here is derived from an EMBL/GenBank/DDBJ whole genome shotgun (WGS) entry which is preliminary data.</text>
</comment>
<keyword evidence="1" id="KW-1133">Transmembrane helix</keyword>
<keyword evidence="1" id="KW-0812">Transmembrane</keyword>
<dbReference type="Proteomes" id="UP001319200">
    <property type="component" value="Unassembled WGS sequence"/>
</dbReference>
<evidence type="ECO:0000313" key="3">
    <source>
        <dbReference type="Proteomes" id="UP001319200"/>
    </source>
</evidence>
<accession>A0AAP2GJ22</accession>
<evidence type="ECO:0000256" key="1">
    <source>
        <dbReference type="SAM" id="Phobius"/>
    </source>
</evidence>
<protein>
    <submittedName>
        <fullName evidence="2">Uncharacterized protein</fullName>
    </submittedName>
</protein>
<sequence length="887" mass="100562">MKRTPLLITAGIVLFVILGYYAYDVFLVKDPVRPWDLVPADAMIVYEKNNCNACLEEVNKSSLFNIIETAASYKKPVDSIRNRIGAVLKDKQGFLISVHITKKDDFDFIYYLPYSSATTEDAFAFPKGNYRRSTREFNSVQIQELRFSGQVFSYATIGEVWIGSFTPFLIEDVIRTYETTPASERKKNRPSQQGFSSIQDDGGNVYVRLKIFSDWLSLFTAKPLNFALGESALLDLKSNGNSVVLNGFSYDSLDRSTYMLSAFRHQSPVSFGLKHVVSNRTIAVSSYGISDGAAFYGDLQKFVKQKNRALSDTLLKLSSTHNLKLENLYKLISDEFSVCFLESLKGRKLSRILLVESKQPEQWLQTLNTVSEKLSVDTVFFERYSQYEIREVPVFRFSEKLLWPFVSGFDQNFYTSVGQVIIIADNLEELKRFLDDIEAEDTWGKSVSQNRFLESTLLESNVSLYFNPAKAWNVLSADLQPRWSNFVRDNQPLLQSLQMSSIQFSHLNNSFYTNALFTYKPFVATAKPEKGGDKFITNFQQGISSLHAVRSHVNRSNEILIQDSLNDLSLLSSEGKLFWKVPIGDRIISDVTQIDFFNNGKLQYFFSTSSAIHIIDRLGNYVDPYPLHLPTADIEHVSVIDYDNSKRYRILIADKKGKLMMYDKSGALLEGWNPKDVGGSLAMPPRHHRIKGKDYILAVRKDGQVFLMNRRGENLKKFPLNLEAIPSGDYALEVGSTISDTYFVLVSRDGFKIRFTVEGKLQGRETLLKTSVTSNFSLIGEKSNKSYLILQQDGKQLTIADESGKRILSNNIVGLSPSDIKYFDFGAGNAFIGLIDRTQGLSYIYDSRGNLLTEPPLESTAIEVRPINSEQFRVFFIHGKSLVIQPL</sequence>